<evidence type="ECO:0000313" key="1">
    <source>
        <dbReference type="EMBL" id="MDK2126878.1"/>
    </source>
</evidence>
<proteinExistence type="predicted"/>
<protein>
    <recommendedName>
        <fullName evidence="3">DUF1795 domain-containing protein</fullName>
    </recommendedName>
</protein>
<evidence type="ECO:0000313" key="2">
    <source>
        <dbReference type="Proteomes" id="UP001172778"/>
    </source>
</evidence>
<accession>A0ABT7E698</accession>
<name>A0ABT7E698_9NEIS</name>
<dbReference type="EMBL" id="JARRAF010000059">
    <property type="protein sequence ID" value="MDK2126878.1"/>
    <property type="molecule type" value="Genomic_DNA"/>
</dbReference>
<keyword evidence="2" id="KW-1185">Reference proteome</keyword>
<evidence type="ECO:0008006" key="3">
    <source>
        <dbReference type="Google" id="ProtNLM"/>
    </source>
</evidence>
<reference evidence="1" key="1">
    <citation type="submission" date="2023-03" db="EMBL/GenBank/DDBJ databases">
        <title>Chitinimonas shenzhenensis gen. nov., sp. nov., a novel member of family Burkholderiaceae isolated from activated sludge collected in Shen Zhen, China.</title>
        <authorList>
            <person name="Wang X."/>
        </authorList>
    </citation>
    <scope>NUCLEOTIDE SEQUENCE</scope>
    <source>
        <strain evidence="1">DQS-5</strain>
    </source>
</reference>
<dbReference type="RefSeq" id="WP_284103199.1">
    <property type="nucleotide sequence ID" value="NZ_JARRAF010000059.1"/>
</dbReference>
<dbReference type="Proteomes" id="UP001172778">
    <property type="component" value="Unassembled WGS sequence"/>
</dbReference>
<organism evidence="1 2">
    <name type="scientific">Parachitinimonas caeni</name>
    <dbReference type="NCBI Taxonomy" id="3031301"/>
    <lineage>
        <taxon>Bacteria</taxon>
        <taxon>Pseudomonadati</taxon>
        <taxon>Pseudomonadota</taxon>
        <taxon>Betaproteobacteria</taxon>
        <taxon>Neisseriales</taxon>
        <taxon>Chitinibacteraceae</taxon>
        <taxon>Parachitinimonas</taxon>
    </lineage>
</organism>
<comment type="caution">
    <text evidence="1">The sequence shown here is derived from an EMBL/GenBank/DDBJ whole genome shotgun (WGS) entry which is preliminary data.</text>
</comment>
<sequence>MFDWLTATQPEPLNGPALETRHFTLRLSRNWRRESSHNPEQYLFGRSDGSALTVIHTPWQMDEPKLDEAADRLLAARWQSIQRGLGQFSLEQVDVERRATDYPGIEVRGHGRSIKLEYFCRFYALITSHVLINILVESPRSDDAHNLHRFGQVMEGFSLQLRGGLPHLSR</sequence>
<gene>
    <name evidence="1" type="ORF">PZA18_22810</name>
</gene>